<comment type="similarity">
    <text evidence="1">Belongs to the sulfatase family.</text>
</comment>
<organism evidence="6">
    <name type="scientific">marine metagenome</name>
    <dbReference type="NCBI Taxonomy" id="408172"/>
    <lineage>
        <taxon>unclassified sequences</taxon>
        <taxon>metagenomes</taxon>
        <taxon>ecological metagenomes</taxon>
    </lineage>
</organism>
<gene>
    <name evidence="6" type="ORF">METZ01_LOCUS174793</name>
</gene>
<dbReference type="Pfam" id="PF00884">
    <property type="entry name" value="Sulfatase"/>
    <property type="match status" value="1"/>
</dbReference>
<evidence type="ECO:0000256" key="2">
    <source>
        <dbReference type="ARBA" id="ARBA00022723"/>
    </source>
</evidence>
<feature type="domain" description="Sulfatase N-terminal" evidence="5">
    <location>
        <begin position="29"/>
        <end position="371"/>
    </location>
</feature>
<dbReference type="InterPro" id="IPR017850">
    <property type="entry name" value="Alkaline_phosphatase_core_sf"/>
</dbReference>
<evidence type="ECO:0000256" key="1">
    <source>
        <dbReference type="ARBA" id="ARBA00008779"/>
    </source>
</evidence>
<reference evidence="6" key="1">
    <citation type="submission" date="2018-05" db="EMBL/GenBank/DDBJ databases">
        <authorList>
            <person name="Lanie J.A."/>
            <person name="Ng W.-L."/>
            <person name="Kazmierczak K.M."/>
            <person name="Andrzejewski T.M."/>
            <person name="Davidsen T.M."/>
            <person name="Wayne K.J."/>
            <person name="Tettelin H."/>
            <person name="Glass J.I."/>
            <person name="Rusch D."/>
            <person name="Podicherti R."/>
            <person name="Tsui H.-C.T."/>
            <person name="Winkler M.E."/>
        </authorList>
    </citation>
    <scope>NUCLEOTIDE SEQUENCE</scope>
</reference>
<dbReference type="InterPro" id="IPR000917">
    <property type="entry name" value="Sulfatase_N"/>
</dbReference>
<evidence type="ECO:0000256" key="3">
    <source>
        <dbReference type="ARBA" id="ARBA00022801"/>
    </source>
</evidence>
<evidence type="ECO:0000313" key="6">
    <source>
        <dbReference type="EMBL" id="SVB21939.1"/>
    </source>
</evidence>
<evidence type="ECO:0000259" key="5">
    <source>
        <dbReference type="Pfam" id="PF00884"/>
    </source>
</evidence>
<keyword evidence="4" id="KW-0106">Calcium</keyword>
<evidence type="ECO:0000256" key="4">
    <source>
        <dbReference type="ARBA" id="ARBA00022837"/>
    </source>
</evidence>
<dbReference type="PANTHER" id="PTHR42693">
    <property type="entry name" value="ARYLSULFATASE FAMILY MEMBER"/>
    <property type="match status" value="1"/>
</dbReference>
<dbReference type="EMBL" id="UINC01033140">
    <property type="protein sequence ID" value="SVB21939.1"/>
    <property type="molecule type" value="Genomic_DNA"/>
</dbReference>
<dbReference type="InterPro" id="IPR050738">
    <property type="entry name" value="Sulfatase"/>
</dbReference>
<dbReference type="GO" id="GO:0046872">
    <property type="term" value="F:metal ion binding"/>
    <property type="evidence" value="ECO:0007669"/>
    <property type="project" value="UniProtKB-KW"/>
</dbReference>
<accession>A0A382C7U5</accession>
<dbReference type="PROSITE" id="PS00149">
    <property type="entry name" value="SULFATASE_2"/>
    <property type="match status" value="1"/>
</dbReference>
<dbReference type="GO" id="GO:0004065">
    <property type="term" value="F:arylsulfatase activity"/>
    <property type="evidence" value="ECO:0007669"/>
    <property type="project" value="TreeGrafter"/>
</dbReference>
<protein>
    <recommendedName>
        <fullName evidence="5">Sulfatase N-terminal domain-containing protein</fullName>
    </recommendedName>
</protein>
<dbReference type="PANTHER" id="PTHR42693:SF53">
    <property type="entry name" value="ENDO-4-O-SULFATASE"/>
    <property type="match status" value="1"/>
</dbReference>
<keyword evidence="2" id="KW-0479">Metal-binding</keyword>
<name>A0A382C7U5_9ZZZZ</name>
<dbReference type="SUPFAM" id="SSF53649">
    <property type="entry name" value="Alkaline phosphatase-like"/>
    <property type="match status" value="1"/>
</dbReference>
<dbReference type="AlphaFoldDB" id="A0A382C7U5"/>
<dbReference type="InterPro" id="IPR024607">
    <property type="entry name" value="Sulfatase_CS"/>
</dbReference>
<keyword evidence="3" id="KW-0378">Hydrolase</keyword>
<dbReference type="Gene3D" id="3.40.720.10">
    <property type="entry name" value="Alkaline Phosphatase, subunit A"/>
    <property type="match status" value="1"/>
</dbReference>
<feature type="non-terminal residue" evidence="6">
    <location>
        <position position="444"/>
    </location>
</feature>
<proteinExistence type="inferred from homology"/>
<sequence length="444" mass="47925">MKVKHNIRLIAVSFVLSTAIPATTMSAANILLIIGDDMGVETLRSYGLGENPPATPHLDEMAREGVRFNNFWSQPACSPTRATIMTGRYGFRTGIGAPVNARGPLPEPPAVPDWALANVTTGNMSGGMAGVIAARGMGGVGPRSVPRNGLSVNEYTLPMAFNDNAELGYSTAAIGKWHLADLSNGWLDHPNRTGFGHFSGSLYGSPESYFAWNKVIDGEVAGVTGYTPVDKVDDAIAWIGDQGGNPWFLWFAFNLPHRPLHMPPDDARIGTSDLSYPAMIEAMDTQIGRMLASLEPEDRENTYVIFMGDNGTHNEEVSAPFQAGRAKGTLYRGGVNVPFLVTGPNVQHGVISEALVNSVDLFATIMEMAGIEPTKTIPAEITHDSISFLPTLSNPMSTPRDWIFADEFLGGFAGVSSAYSAMRNKRYKLLSLGSVEEFYDLEMD</sequence>